<name>B0N877_9FIRM</name>
<organism evidence="2 3">
    <name type="scientific">Thomasclavelia ramosa DSM 1402</name>
    <dbReference type="NCBI Taxonomy" id="445974"/>
    <lineage>
        <taxon>Bacteria</taxon>
        <taxon>Bacillati</taxon>
        <taxon>Bacillota</taxon>
        <taxon>Erysipelotrichia</taxon>
        <taxon>Erysipelotrichales</taxon>
        <taxon>Coprobacillaceae</taxon>
        <taxon>Thomasclavelia</taxon>
    </lineage>
</organism>
<reference evidence="2" key="1">
    <citation type="submission" date="2007-11" db="EMBL/GenBank/DDBJ databases">
        <authorList>
            <person name="Fulton L."/>
            <person name="Clifton S."/>
            <person name="Fulton B."/>
            <person name="Xu J."/>
            <person name="Minx P."/>
            <person name="Pepin K.H."/>
            <person name="Johnson M."/>
            <person name="Thiruvilangam P."/>
            <person name="Bhonagiri V."/>
            <person name="Nash W.E."/>
            <person name="Mardis E.R."/>
            <person name="Wilson R.K."/>
        </authorList>
    </citation>
    <scope>NUCLEOTIDE SEQUENCE [LARGE SCALE GENOMIC DNA]</scope>
    <source>
        <strain evidence="2">DSM 1402</strain>
    </source>
</reference>
<dbReference type="Proteomes" id="UP000005798">
    <property type="component" value="Unassembled WGS sequence"/>
</dbReference>
<dbReference type="EMBL" id="ABFX02000008">
    <property type="protein sequence ID" value="EDS18015.1"/>
    <property type="molecule type" value="Genomic_DNA"/>
</dbReference>
<proteinExistence type="predicted"/>
<keyword evidence="3" id="KW-1185">Reference proteome</keyword>
<evidence type="ECO:0000259" key="1">
    <source>
        <dbReference type="Pfam" id="PF02559"/>
    </source>
</evidence>
<evidence type="ECO:0000313" key="3">
    <source>
        <dbReference type="Proteomes" id="UP000005798"/>
    </source>
</evidence>
<dbReference type="HOGENOM" id="CLU_048259_2_0_9"/>
<accession>B0N877</accession>
<comment type="caution">
    <text evidence="2">The sequence shown here is derived from an EMBL/GenBank/DDBJ whole genome shotgun (WGS) entry which is preliminary data.</text>
</comment>
<feature type="domain" description="CarD-like/TRCF RNAP-interacting" evidence="1">
    <location>
        <begin position="20"/>
        <end position="76"/>
    </location>
</feature>
<dbReference type="InterPro" id="IPR042215">
    <property type="entry name" value="CarD-like_C"/>
</dbReference>
<reference evidence="2" key="2">
    <citation type="submission" date="2014-06" db="EMBL/GenBank/DDBJ databases">
        <title>Draft genome sequence of Clostridium ramosum(DSM 1402).</title>
        <authorList>
            <person name="Sudarsanam P."/>
            <person name="Ley R."/>
            <person name="Guruge J."/>
            <person name="Turnbaugh P.J."/>
            <person name="Mahowald M."/>
            <person name="Liep D."/>
            <person name="Gordon J."/>
        </authorList>
    </citation>
    <scope>NUCLEOTIDE SEQUENCE</scope>
    <source>
        <strain evidence="2">DSM 1402</strain>
    </source>
</reference>
<dbReference type="AlphaFoldDB" id="B0N877"/>
<dbReference type="Gene3D" id="2.40.10.170">
    <property type="match status" value="1"/>
</dbReference>
<evidence type="ECO:0000313" key="2">
    <source>
        <dbReference type="EMBL" id="EDS18015.1"/>
    </source>
</evidence>
<dbReference type="Pfam" id="PF02559">
    <property type="entry name" value="CarD_TRCF_RID"/>
    <property type="match status" value="1"/>
</dbReference>
<dbReference type="eggNOG" id="COG1329">
    <property type="taxonomic scope" value="Bacteria"/>
</dbReference>
<dbReference type="Gene3D" id="1.20.58.1290">
    <property type="entry name" value="CarD-like, C-terminal domain"/>
    <property type="match status" value="1"/>
</dbReference>
<protein>
    <recommendedName>
        <fullName evidence="1">CarD-like/TRCF RNAP-interacting domain-containing protein</fullName>
    </recommendedName>
</protein>
<sequence>MRYNRYIKHILNRKLGGYVYEKGDLIIYGNQSVCRIENIGVISIGKQPNSRKYYTLNPIFMDGKTYVPIDTQVYMRHLISIEELERLLTRHPKVQKEIIENQNLRQLTDYYKETISQYTCDGLIQLICNLQAKQKNLLLQNKRLSQTDERYKKEAEDLLHQEFAAVLNIPKEAVMAYIENKIKVAG</sequence>
<dbReference type="InterPro" id="IPR003711">
    <property type="entry name" value="CarD-like/TRCF_RID"/>
</dbReference>
<gene>
    <name evidence="2" type="ORF">CLORAM_02811</name>
</gene>